<proteinExistence type="predicted"/>
<feature type="transmembrane region" description="Helical" evidence="5">
    <location>
        <begin position="166"/>
        <end position="188"/>
    </location>
</feature>
<evidence type="ECO:0000313" key="7">
    <source>
        <dbReference type="Proteomes" id="UP000562682"/>
    </source>
</evidence>
<keyword evidence="2 5" id="KW-0812">Transmembrane</keyword>
<feature type="transmembrane region" description="Helical" evidence="5">
    <location>
        <begin position="29"/>
        <end position="48"/>
    </location>
</feature>
<dbReference type="PANTHER" id="PTHR31465:SF27">
    <property type="entry name" value="DOMAIN PROTEIN, PUTATIVE (AFU_ORTHOLOGUE AFUA_3G01030)-RELATED"/>
    <property type="match status" value="1"/>
</dbReference>
<feature type="transmembrane region" description="Helical" evidence="5">
    <location>
        <begin position="94"/>
        <end position="114"/>
    </location>
</feature>
<evidence type="ECO:0000256" key="2">
    <source>
        <dbReference type="ARBA" id="ARBA00022692"/>
    </source>
</evidence>
<organism evidence="6 7">
    <name type="scientific">Fusarium denticulatum</name>
    <dbReference type="NCBI Taxonomy" id="48507"/>
    <lineage>
        <taxon>Eukaryota</taxon>
        <taxon>Fungi</taxon>
        <taxon>Dikarya</taxon>
        <taxon>Ascomycota</taxon>
        <taxon>Pezizomycotina</taxon>
        <taxon>Sordariomycetes</taxon>
        <taxon>Hypocreomycetidae</taxon>
        <taxon>Hypocreales</taxon>
        <taxon>Nectriaceae</taxon>
        <taxon>Fusarium</taxon>
        <taxon>Fusarium fujikuroi species complex</taxon>
    </lineage>
</organism>
<evidence type="ECO:0000313" key="6">
    <source>
        <dbReference type="EMBL" id="KAF5687162.1"/>
    </source>
</evidence>
<protein>
    <submittedName>
        <fullName evidence="6">Rtm1p-like protein</fullName>
    </submittedName>
</protein>
<evidence type="ECO:0000256" key="1">
    <source>
        <dbReference type="ARBA" id="ARBA00004141"/>
    </source>
</evidence>
<sequence length="454" mass="50269">MSTEGLFKPVPGVEPTKGGAYLWRYSPSVPAAAIFLVLFMASLLCIVWKIWKTRTYFCIVFAIGCFFEMVGYGVRAGAHSKTSKIMPYAVQNMFILVAPALFAASIYMVLGRIIRGLNADKHSLLKPTKLTRTFVLGDVLSFVIQGGGAGMSVVQNASLSKWAERIVILGLVVQIVIFGLFCTVSLVFHRRMIREPTAESIGTIMPWEPTLYMLYVVSLLIMVRSIFRVIEYAQGYTGYSLSHEWTLYIFDTLLMWLVTVVYIWRYPDGLNANSGHVRCDSMLLQQIHNDNLSIFIGVALATPVVTSEKDLSSNAFSAIGSENKNLQSLNRESSVPAHVGQSPRNGLNALDGFVSAYVMTGLLRHQLKLDNAVQQVLPESSNVLSIIPAEAKSEWAIIPPTMEYRAKLEKKMYGIWSASNIATGINVTFKPYIFTSITQLGLDKSILQESGGVF</sequence>
<keyword evidence="3 5" id="KW-1133">Transmembrane helix</keyword>
<dbReference type="InterPro" id="IPR036264">
    <property type="entry name" value="Bact_exopeptidase_dim_dom"/>
</dbReference>
<feature type="transmembrane region" description="Helical" evidence="5">
    <location>
        <begin position="134"/>
        <end position="154"/>
    </location>
</feature>
<dbReference type="GO" id="GO:0016020">
    <property type="term" value="C:membrane"/>
    <property type="evidence" value="ECO:0007669"/>
    <property type="project" value="UniProtKB-SubCell"/>
</dbReference>
<evidence type="ECO:0000256" key="5">
    <source>
        <dbReference type="SAM" id="Phobius"/>
    </source>
</evidence>
<feature type="transmembrane region" description="Helical" evidence="5">
    <location>
        <begin position="209"/>
        <end position="227"/>
    </location>
</feature>
<dbReference type="InterPro" id="IPR007568">
    <property type="entry name" value="RTA1"/>
</dbReference>
<comment type="caution">
    <text evidence="6">The sequence shown here is derived from an EMBL/GenBank/DDBJ whole genome shotgun (WGS) entry which is preliminary data.</text>
</comment>
<dbReference type="AlphaFoldDB" id="A0A8H5UFS8"/>
<dbReference type="Proteomes" id="UP000562682">
    <property type="component" value="Unassembled WGS sequence"/>
</dbReference>
<keyword evidence="4 5" id="KW-0472">Membrane</keyword>
<reference evidence="6 7" key="1">
    <citation type="submission" date="2020-05" db="EMBL/GenBank/DDBJ databases">
        <title>Identification and distribution of gene clusters putatively required for synthesis of sphingolipid metabolism inhibitors in phylogenetically diverse species of the filamentous fungus Fusarium.</title>
        <authorList>
            <person name="Kim H.-S."/>
            <person name="Busman M."/>
            <person name="Brown D.W."/>
            <person name="Divon H."/>
            <person name="Uhlig S."/>
            <person name="Proctor R.H."/>
        </authorList>
    </citation>
    <scope>NUCLEOTIDE SEQUENCE [LARGE SCALE GENOMIC DNA]</scope>
    <source>
        <strain evidence="6 7">NRRL 25311</strain>
    </source>
</reference>
<gene>
    <name evidence="6" type="ORF">FDENT_5486</name>
</gene>
<dbReference type="Pfam" id="PF04479">
    <property type="entry name" value="RTA1"/>
    <property type="match status" value="1"/>
</dbReference>
<feature type="transmembrane region" description="Helical" evidence="5">
    <location>
        <begin position="55"/>
        <end position="74"/>
    </location>
</feature>
<dbReference type="Gene3D" id="3.30.70.360">
    <property type="match status" value="1"/>
</dbReference>
<dbReference type="SUPFAM" id="SSF55031">
    <property type="entry name" value="Bacterial exopeptidase dimerisation domain"/>
    <property type="match status" value="1"/>
</dbReference>
<keyword evidence="7" id="KW-1185">Reference proteome</keyword>
<feature type="transmembrane region" description="Helical" evidence="5">
    <location>
        <begin position="247"/>
        <end position="264"/>
    </location>
</feature>
<accession>A0A8H5UFS8</accession>
<evidence type="ECO:0000256" key="3">
    <source>
        <dbReference type="ARBA" id="ARBA00022989"/>
    </source>
</evidence>
<name>A0A8H5UFS8_9HYPO</name>
<comment type="subcellular location">
    <subcellularLocation>
        <location evidence="1">Membrane</location>
        <topology evidence="1">Multi-pass membrane protein</topology>
    </subcellularLocation>
</comment>
<dbReference type="PANTHER" id="PTHR31465">
    <property type="entry name" value="PROTEIN RTA1-RELATED"/>
    <property type="match status" value="1"/>
</dbReference>
<dbReference type="EMBL" id="JAAOAK010000133">
    <property type="protein sequence ID" value="KAF5687162.1"/>
    <property type="molecule type" value="Genomic_DNA"/>
</dbReference>
<evidence type="ECO:0000256" key="4">
    <source>
        <dbReference type="ARBA" id="ARBA00023136"/>
    </source>
</evidence>